<reference evidence="1 2" key="1">
    <citation type="journal article" date="2024" name="Plant J.">
        <title>Genome sequences and population genomics reveal climatic adaptation and genomic divergence between two closely related sweetgum species.</title>
        <authorList>
            <person name="Xu W.Q."/>
            <person name="Ren C.Q."/>
            <person name="Zhang X.Y."/>
            <person name="Comes H.P."/>
            <person name="Liu X.H."/>
            <person name="Li Y.G."/>
            <person name="Kettle C.J."/>
            <person name="Jalonen R."/>
            <person name="Gaisberger H."/>
            <person name="Ma Y.Z."/>
            <person name="Qiu Y.X."/>
        </authorList>
    </citation>
    <scope>NUCLEOTIDE SEQUENCE [LARGE SCALE GENOMIC DNA]</scope>
    <source>
        <strain evidence="1">Hangzhou</strain>
    </source>
</reference>
<dbReference type="InterPro" id="IPR004320">
    <property type="entry name" value="BPS1_pln"/>
</dbReference>
<dbReference type="AlphaFoldDB" id="A0AAP0R723"/>
<dbReference type="GO" id="GO:0048367">
    <property type="term" value="P:shoot system development"/>
    <property type="evidence" value="ECO:0007669"/>
    <property type="project" value="InterPro"/>
</dbReference>
<dbReference type="GO" id="GO:0048364">
    <property type="term" value="P:root development"/>
    <property type="evidence" value="ECO:0007669"/>
    <property type="project" value="InterPro"/>
</dbReference>
<dbReference type="PANTHER" id="PTHR33070">
    <property type="entry name" value="OS06G0725500 PROTEIN"/>
    <property type="match status" value="1"/>
</dbReference>
<dbReference type="Pfam" id="PF03087">
    <property type="entry name" value="BPS1"/>
    <property type="match status" value="1"/>
</dbReference>
<sequence>MAQSLAIPKATCHVRSISLPSRSHPLTLSIEDHLYRLRASESTSSSSASSICHNLGSLKGLYDCVDDLLQLPLTQQALSHEQHAKWAEEVLDGSLRLLDVFATAGDVLLHMKESIQELESSLRRRRGGESGVANEVGAFMISRKKVKKMVSKCIGNLKRMDKNCTSPLLDKDSNLVAVVSVLREVEAIGLSTMKSLFSFVSGTKAGSKHSSWSLVSRLMQPKRVSSETEEGADINEVERIDGILSTLNFQRQAKTSKLYKMC</sequence>
<name>A0AAP0R723_LIQFO</name>
<dbReference type="EMBL" id="JBBPBK010000014">
    <property type="protein sequence ID" value="KAK9270584.1"/>
    <property type="molecule type" value="Genomic_DNA"/>
</dbReference>
<proteinExistence type="predicted"/>
<keyword evidence="2" id="KW-1185">Reference proteome</keyword>
<organism evidence="1 2">
    <name type="scientific">Liquidambar formosana</name>
    <name type="common">Formosan gum</name>
    <dbReference type="NCBI Taxonomy" id="63359"/>
    <lineage>
        <taxon>Eukaryota</taxon>
        <taxon>Viridiplantae</taxon>
        <taxon>Streptophyta</taxon>
        <taxon>Embryophyta</taxon>
        <taxon>Tracheophyta</taxon>
        <taxon>Spermatophyta</taxon>
        <taxon>Magnoliopsida</taxon>
        <taxon>eudicotyledons</taxon>
        <taxon>Gunneridae</taxon>
        <taxon>Pentapetalae</taxon>
        <taxon>Saxifragales</taxon>
        <taxon>Altingiaceae</taxon>
        <taxon>Liquidambar</taxon>
    </lineage>
</organism>
<protein>
    <recommendedName>
        <fullName evidence="3">DUF241 domain protein</fullName>
    </recommendedName>
</protein>
<comment type="caution">
    <text evidence="1">The sequence shown here is derived from an EMBL/GenBank/DDBJ whole genome shotgun (WGS) entry which is preliminary data.</text>
</comment>
<accession>A0AAP0R723</accession>
<evidence type="ECO:0000313" key="1">
    <source>
        <dbReference type="EMBL" id="KAK9270584.1"/>
    </source>
</evidence>
<evidence type="ECO:0008006" key="3">
    <source>
        <dbReference type="Google" id="ProtNLM"/>
    </source>
</evidence>
<evidence type="ECO:0000313" key="2">
    <source>
        <dbReference type="Proteomes" id="UP001415857"/>
    </source>
</evidence>
<dbReference type="Proteomes" id="UP001415857">
    <property type="component" value="Unassembled WGS sequence"/>
</dbReference>
<dbReference type="PANTHER" id="PTHR33070:SF115">
    <property type="entry name" value="T23E18.15"/>
    <property type="match status" value="1"/>
</dbReference>
<gene>
    <name evidence="1" type="ORF">L1049_026165</name>
</gene>